<dbReference type="Proteomes" id="UP000033551">
    <property type="component" value="Unassembled WGS sequence"/>
</dbReference>
<proteinExistence type="predicted"/>
<evidence type="ECO:0000313" key="2">
    <source>
        <dbReference type="EMBL" id="KJY24043.1"/>
    </source>
</evidence>
<dbReference type="PROSITE" id="PS50231">
    <property type="entry name" value="RICIN_B_LECTIN"/>
    <property type="match status" value="1"/>
</dbReference>
<feature type="domain" description="Ricin B lectin" evidence="1">
    <location>
        <begin position="28"/>
        <end position="106"/>
    </location>
</feature>
<accession>A0A0F4IRE5</accession>
<organism evidence="2 3">
    <name type="scientific">Streptomyces katrae</name>
    <dbReference type="NCBI Taxonomy" id="68223"/>
    <lineage>
        <taxon>Bacteria</taxon>
        <taxon>Bacillati</taxon>
        <taxon>Actinomycetota</taxon>
        <taxon>Actinomycetes</taxon>
        <taxon>Kitasatosporales</taxon>
        <taxon>Streptomycetaceae</taxon>
        <taxon>Streptomyces</taxon>
    </lineage>
</organism>
<gene>
    <name evidence="2" type="ORF">VR44_36485</name>
</gene>
<comment type="caution">
    <text evidence="2">The sequence shown here is derived from an EMBL/GenBank/DDBJ whole genome shotgun (WGS) entry which is preliminary data.</text>
</comment>
<name>A0A0F4IRE5_9ACTN</name>
<dbReference type="SUPFAM" id="SSF50370">
    <property type="entry name" value="Ricin B-like lectins"/>
    <property type="match status" value="1"/>
</dbReference>
<evidence type="ECO:0000259" key="1">
    <source>
        <dbReference type="Pfam" id="PF14200"/>
    </source>
</evidence>
<evidence type="ECO:0000313" key="3">
    <source>
        <dbReference type="Proteomes" id="UP000033551"/>
    </source>
</evidence>
<dbReference type="InterPro" id="IPR035992">
    <property type="entry name" value="Ricin_B-like_lectins"/>
</dbReference>
<reference evidence="2 3" key="1">
    <citation type="submission" date="2015-02" db="EMBL/GenBank/DDBJ databases">
        <authorList>
            <person name="Ju K.-S."/>
            <person name="Doroghazi J.R."/>
            <person name="Metcalf W."/>
        </authorList>
    </citation>
    <scope>NUCLEOTIDE SEQUENCE [LARGE SCALE GENOMIC DNA]</scope>
    <source>
        <strain evidence="2 3">NRRL ISP-5550</strain>
    </source>
</reference>
<dbReference type="AlphaFoldDB" id="A0A0F4IRE5"/>
<protein>
    <recommendedName>
        <fullName evidence="1">Ricin B lectin domain-containing protein</fullName>
    </recommendedName>
</protein>
<dbReference type="Gene3D" id="2.80.10.50">
    <property type="match status" value="2"/>
</dbReference>
<sequence>MARGTDLIQWQCNKNGDQQWAMVPVGDGSGAVRVTNLKAQKCLGIQGGGANDGVKAIIWDCNDNNDQHWYMDHYDGSDYFRLVNQNGLCLGILGADTRWGAQAIQWRCNGGNDQKWWW</sequence>
<dbReference type="EMBL" id="JZWV01001305">
    <property type="protein sequence ID" value="KJY24043.1"/>
    <property type="molecule type" value="Genomic_DNA"/>
</dbReference>
<dbReference type="PATRIC" id="fig|68223.7.peg.4598"/>
<keyword evidence="3" id="KW-1185">Reference proteome</keyword>
<dbReference type="CDD" id="cd00161">
    <property type="entry name" value="beta-trefoil_Ricin-like"/>
    <property type="match status" value="1"/>
</dbReference>
<dbReference type="InterPro" id="IPR000772">
    <property type="entry name" value="Ricin_B_lectin"/>
</dbReference>
<dbReference type="Pfam" id="PF14200">
    <property type="entry name" value="RicinB_lectin_2"/>
    <property type="match status" value="1"/>
</dbReference>